<feature type="compositionally biased region" description="Basic and acidic residues" evidence="1">
    <location>
        <begin position="26"/>
        <end position="49"/>
    </location>
</feature>
<evidence type="ECO:0000256" key="1">
    <source>
        <dbReference type="SAM" id="MobiDB-lite"/>
    </source>
</evidence>
<reference evidence="3 4" key="1">
    <citation type="submission" date="2014-11" db="EMBL/GenBank/DDBJ databases">
        <authorList>
            <person name="Zhu J."/>
            <person name="Qi W."/>
            <person name="Song R."/>
        </authorList>
    </citation>
    <scope>NUCLEOTIDE SEQUENCE [LARGE SCALE GENOMIC DNA]</scope>
</reference>
<protein>
    <submittedName>
        <fullName evidence="3">Uncharacterized protein</fullName>
    </submittedName>
</protein>
<feature type="compositionally biased region" description="Basic residues" evidence="1">
    <location>
        <begin position="139"/>
        <end position="148"/>
    </location>
</feature>
<feature type="region of interest" description="Disordered" evidence="1">
    <location>
        <begin position="103"/>
        <end position="163"/>
    </location>
</feature>
<keyword evidence="2" id="KW-0472">Membrane</keyword>
<accession>A0A0G4EI74</accession>
<feature type="compositionally biased region" description="Basic residues" evidence="1">
    <location>
        <begin position="1"/>
        <end position="14"/>
    </location>
</feature>
<evidence type="ECO:0000313" key="3">
    <source>
        <dbReference type="EMBL" id="CEL95703.1"/>
    </source>
</evidence>
<name>A0A0G4EI74_VITBC</name>
<evidence type="ECO:0000313" key="4">
    <source>
        <dbReference type="Proteomes" id="UP000041254"/>
    </source>
</evidence>
<dbReference type="VEuPathDB" id="CryptoDB:Vbra_3756"/>
<feature type="transmembrane region" description="Helical" evidence="2">
    <location>
        <begin position="202"/>
        <end position="221"/>
    </location>
</feature>
<evidence type="ECO:0000256" key="2">
    <source>
        <dbReference type="SAM" id="Phobius"/>
    </source>
</evidence>
<keyword evidence="4" id="KW-1185">Reference proteome</keyword>
<feature type="region of interest" description="Disordered" evidence="1">
    <location>
        <begin position="1"/>
        <end position="49"/>
    </location>
</feature>
<organism evidence="3 4">
    <name type="scientific">Vitrella brassicaformis (strain CCMP3155)</name>
    <dbReference type="NCBI Taxonomy" id="1169540"/>
    <lineage>
        <taxon>Eukaryota</taxon>
        <taxon>Sar</taxon>
        <taxon>Alveolata</taxon>
        <taxon>Colpodellida</taxon>
        <taxon>Vitrellaceae</taxon>
        <taxon>Vitrella</taxon>
    </lineage>
</organism>
<sequence>MGKQQKGKGAKRRAASPPANDDEEKEEKKHKMASQKDEDVPMTAREEHQKLKKWTWSPEIYDYERRRMTPAFAQRQGPFTWRGGGSGLTAPAASHCCKTGLKGGIGQLNDRRSAHQRLDRSVSRGGPGARTCHPPAARTRGRGSKRRSAPSVPHPSPHQLPVSSSLVSSAKAIALSQRVDVTATVLFFTGLRCMSYMTRKDFSPGLCVVLCGVAFSILTRVQGLHEITLVNTVMCLVSNMFIIVRDDITNPDHATTMGLELQFGYLRPIMNSKGLGLRVHVHLLPLFIRDDLLTVQKMLREVGEERATPLVLATFSRKWKKNRGGGCAGKWEQLHPMKVPSENEILAQVKANDNTPVGSQGGADSAAAPVRLRASDDRRVQQLVLYVPCADFAIVDSVGWEGFDSDAATLDD</sequence>
<dbReference type="InParanoid" id="A0A0G4EI74"/>
<proteinExistence type="predicted"/>
<keyword evidence="2" id="KW-0812">Transmembrane</keyword>
<dbReference type="AlphaFoldDB" id="A0A0G4EI74"/>
<feature type="compositionally biased region" description="Basic and acidic residues" evidence="1">
    <location>
        <begin position="109"/>
        <end position="122"/>
    </location>
</feature>
<keyword evidence="2" id="KW-1133">Transmembrane helix</keyword>
<dbReference type="Proteomes" id="UP000041254">
    <property type="component" value="Unassembled WGS sequence"/>
</dbReference>
<dbReference type="EMBL" id="CDMY01000236">
    <property type="protein sequence ID" value="CEL95703.1"/>
    <property type="molecule type" value="Genomic_DNA"/>
</dbReference>
<gene>
    <name evidence="3" type="ORF">Vbra_3756</name>
</gene>